<feature type="chain" id="PRO_5017946986" evidence="2">
    <location>
        <begin position="23"/>
        <end position="139"/>
    </location>
</feature>
<protein>
    <submittedName>
        <fullName evidence="3">Uncharacterized protein</fullName>
    </submittedName>
</protein>
<feature type="compositionally biased region" description="Low complexity" evidence="1">
    <location>
        <begin position="52"/>
        <end position="63"/>
    </location>
</feature>
<organism evidence="3 4">
    <name type="scientific">Auxenochlorella protothecoides</name>
    <name type="common">Green microalga</name>
    <name type="synonym">Chlorella protothecoides</name>
    <dbReference type="NCBI Taxonomy" id="3075"/>
    <lineage>
        <taxon>Eukaryota</taxon>
        <taxon>Viridiplantae</taxon>
        <taxon>Chlorophyta</taxon>
        <taxon>core chlorophytes</taxon>
        <taxon>Trebouxiophyceae</taxon>
        <taxon>Chlorellales</taxon>
        <taxon>Chlorellaceae</taxon>
        <taxon>Auxenochlorella</taxon>
    </lineage>
</organism>
<evidence type="ECO:0000313" key="4">
    <source>
        <dbReference type="Proteomes" id="UP000279271"/>
    </source>
</evidence>
<feature type="compositionally biased region" description="Pro residues" evidence="1">
    <location>
        <begin position="88"/>
        <end position="97"/>
    </location>
</feature>
<feature type="region of interest" description="Disordered" evidence="1">
    <location>
        <begin position="52"/>
        <end position="130"/>
    </location>
</feature>
<feature type="compositionally biased region" description="Low complexity" evidence="1">
    <location>
        <begin position="77"/>
        <end position="87"/>
    </location>
</feature>
<dbReference type="EMBL" id="QOKY01000180">
    <property type="protein sequence ID" value="RMZ54340.1"/>
    <property type="molecule type" value="Genomic_DNA"/>
</dbReference>
<reference evidence="4" key="1">
    <citation type="journal article" date="2018" name="Algal Res.">
        <title>Characterization of plant carbon substrate utilization by Auxenochlorella protothecoides.</title>
        <authorList>
            <person name="Vogler B.W."/>
            <person name="Starkenburg S.R."/>
            <person name="Sudasinghe N."/>
            <person name="Schambach J.Y."/>
            <person name="Rollin J.A."/>
            <person name="Pattathil S."/>
            <person name="Barry A.N."/>
        </authorList>
    </citation>
    <scope>NUCLEOTIDE SEQUENCE [LARGE SCALE GENOMIC DNA]</scope>
    <source>
        <strain evidence="4">UTEX 25</strain>
    </source>
</reference>
<dbReference type="Proteomes" id="UP000279271">
    <property type="component" value="Unassembled WGS sequence"/>
</dbReference>
<feature type="compositionally biased region" description="Low complexity" evidence="1">
    <location>
        <begin position="98"/>
        <end position="125"/>
    </location>
</feature>
<feature type="compositionally biased region" description="Pro residues" evidence="1">
    <location>
        <begin position="64"/>
        <end position="76"/>
    </location>
</feature>
<accession>A0A3M7KX44</accession>
<evidence type="ECO:0000313" key="3">
    <source>
        <dbReference type="EMBL" id="RMZ54340.1"/>
    </source>
</evidence>
<name>A0A3M7KX44_AUXPR</name>
<sequence>MMRKISFAVLLLAVFGASNARAADDTPLESLGSQLADALTSTALDKLLKLPYSPKVSPSSYSPSPVPYSSPSPTPYSPSVSPSSYSPSPAPYSPTPYSPSVSPSSYSPTPYSPSSPYWAPSSPYPLNRGRRLFGVNLRA</sequence>
<dbReference type="PRINTS" id="PR01217">
    <property type="entry name" value="PRICHEXTENSN"/>
</dbReference>
<keyword evidence="2" id="KW-0732">Signal</keyword>
<gene>
    <name evidence="3" type="ORF">APUTEX25_001498</name>
</gene>
<feature type="signal peptide" evidence="2">
    <location>
        <begin position="1"/>
        <end position="22"/>
    </location>
</feature>
<proteinExistence type="predicted"/>
<comment type="caution">
    <text evidence="3">The sequence shown here is derived from an EMBL/GenBank/DDBJ whole genome shotgun (WGS) entry which is preliminary data.</text>
</comment>
<evidence type="ECO:0000256" key="1">
    <source>
        <dbReference type="SAM" id="MobiDB-lite"/>
    </source>
</evidence>
<dbReference type="AlphaFoldDB" id="A0A3M7KX44"/>
<evidence type="ECO:0000256" key="2">
    <source>
        <dbReference type="SAM" id="SignalP"/>
    </source>
</evidence>